<proteinExistence type="predicted"/>
<comment type="caution">
    <text evidence="2">The sequence shown here is derived from an EMBL/GenBank/DDBJ whole genome shotgun (WGS) entry which is preliminary data.</text>
</comment>
<dbReference type="EMBL" id="NIVC01000425">
    <property type="protein sequence ID" value="PAA83263.1"/>
    <property type="molecule type" value="Genomic_DNA"/>
</dbReference>
<feature type="domain" description="Fibrinogen C-terminal" evidence="1">
    <location>
        <begin position="141"/>
        <end position="326"/>
    </location>
</feature>
<reference evidence="2 3" key="1">
    <citation type="submission" date="2017-06" db="EMBL/GenBank/DDBJ databases">
        <title>A platform for efficient transgenesis in Macrostomum lignano, a flatworm model organism for stem cell research.</title>
        <authorList>
            <person name="Berezikov E."/>
        </authorList>
    </citation>
    <scope>NUCLEOTIDE SEQUENCE [LARGE SCALE GENOMIC DNA]</scope>
    <source>
        <strain evidence="2">DV1</strain>
        <tissue evidence="2">Whole organism</tissue>
    </source>
</reference>
<dbReference type="InterPro" id="IPR014716">
    <property type="entry name" value="Fibrinogen_a/b/g_C_1"/>
</dbReference>
<dbReference type="AlphaFoldDB" id="A0A267GB77"/>
<dbReference type="Gene3D" id="3.90.215.10">
    <property type="entry name" value="Gamma Fibrinogen, chain A, domain 1"/>
    <property type="match status" value="1"/>
</dbReference>
<dbReference type="Proteomes" id="UP000215902">
    <property type="component" value="Unassembled WGS sequence"/>
</dbReference>
<evidence type="ECO:0000259" key="1">
    <source>
        <dbReference type="PROSITE" id="PS51406"/>
    </source>
</evidence>
<sequence>SHSHPKHRLKQTLYSASVFQALRIQSPRSKALNRFLTTVAMQYRCVLLFLVLCVSLVPYAFAAEFQVDFLKKTPEIIYNIFYEKYELELDLKITEVATESPDGKRKVTGLKVIPEHGMQNQDFGATVLGRVSSDGASGKLVFVCRTLRRCINIRKKITNHPLFIQQAVQFAPFGFQGPIPTQFGAVRSASGPAPVPAEVVFQRHLDNSLSFAQNWHGYVKGFGDPNGNYWMGLEQLLAMTKDCKCKLIYEGVRLNGKVLRATFKDFGLRGADENYKLVLGDQEPGGDLYNDTTAYHNGMQFSTYDADNDNWPGGACSTGNYNRIGW</sequence>
<accession>A0A267GB77</accession>
<dbReference type="InterPro" id="IPR002181">
    <property type="entry name" value="Fibrinogen_a/b/g_C_dom"/>
</dbReference>
<evidence type="ECO:0000313" key="2">
    <source>
        <dbReference type="EMBL" id="PAA83263.1"/>
    </source>
</evidence>
<gene>
    <name evidence="2" type="ORF">BOX15_Mlig017068g1</name>
</gene>
<feature type="non-terminal residue" evidence="2">
    <location>
        <position position="1"/>
    </location>
</feature>
<dbReference type="InterPro" id="IPR050373">
    <property type="entry name" value="Fibrinogen_C-term_domain"/>
</dbReference>
<name>A0A267GB77_9PLAT</name>
<dbReference type="SUPFAM" id="SSF56496">
    <property type="entry name" value="Fibrinogen C-terminal domain-like"/>
    <property type="match status" value="1"/>
</dbReference>
<organism evidence="2 3">
    <name type="scientific">Macrostomum lignano</name>
    <dbReference type="NCBI Taxonomy" id="282301"/>
    <lineage>
        <taxon>Eukaryota</taxon>
        <taxon>Metazoa</taxon>
        <taxon>Spiralia</taxon>
        <taxon>Lophotrochozoa</taxon>
        <taxon>Platyhelminthes</taxon>
        <taxon>Rhabditophora</taxon>
        <taxon>Macrostomorpha</taxon>
        <taxon>Macrostomida</taxon>
        <taxon>Macrostomidae</taxon>
        <taxon>Macrostomum</taxon>
    </lineage>
</organism>
<dbReference type="STRING" id="282301.A0A267GB77"/>
<evidence type="ECO:0000313" key="3">
    <source>
        <dbReference type="Proteomes" id="UP000215902"/>
    </source>
</evidence>
<dbReference type="PROSITE" id="PS51406">
    <property type="entry name" value="FIBRINOGEN_C_2"/>
    <property type="match status" value="1"/>
</dbReference>
<protein>
    <recommendedName>
        <fullName evidence="1">Fibrinogen C-terminal domain-containing protein</fullName>
    </recommendedName>
</protein>
<dbReference type="Pfam" id="PF00147">
    <property type="entry name" value="Fibrinogen_C"/>
    <property type="match status" value="1"/>
</dbReference>
<dbReference type="InterPro" id="IPR036056">
    <property type="entry name" value="Fibrinogen-like_C"/>
</dbReference>
<dbReference type="PANTHER" id="PTHR19143">
    <property type="entry name" value="FIBRINOGEN/TENASCIN/ANGIOPOEITIN"/>
    <property type="match status" value="1"/>
</dbReference>
<dbReference type="SMART" id="SM00186">
    <property type="entry name" value="FBG"/>
    <property type="match status" value="1"/>
</dbReference>
<keyword evidence="3" id="KW-1185">Reference proteome</keyword>
<dbReference type="OrthoDB" id="7735550at2759"/>